<keyword evidence="2" id="KW-1185">Reference proteome</keyword>
<gene>
    <name evidence="1" type="ORF">F5144DRAFT_360785</name>
</gene>
<accession>A0ACB7P2A8</accession>
<dbReference type="EMBL" id="JAGIZQ010000006">
    <property type="protein sequence ID" value="KAH6623420.1"/>
    <property type="molecule type" value="Genomic_DNA"/>
</dbReference>
<organism evidence="1 2">
    <name type="scientific">Chaetomium tenue</name>
    <dbReference type="NCBI Taxonomy" id="1854479"/>
    <lineage>
        <taxon>Eukaryota</taxon>
        <taxon>Fungi</taxon>
        <taxon>Dikarya</taxon>
        <taxon>Ascomycota</taxon>
        <taxon>Pezizomycotina</taxon>
        <taxon>Sordariomycetes</taxon>
        <taxon>Sordariomycetidae</taxon>
        <taxon>Sordariales</taxon>
        <taxon>Chaetomiaceae</taxon>
        <taxon>Chaetomium</taxon>
    </lineage>
</organism>
<evidence type="ECO:0000313" key="1">
    <source>
        <dbReference type="EMBL" id="KAH6623420.1"/>
    </source>
</evidence>
<evidence type="ECO:0000313" key="2">
    <source>
        <dbReference type="Proteomes" id="UP000724584"/>
    </source>
</evidence>
<protein>
    <submittedName>
        <fullName evidence="1">Uncharacterized protein</fullName>
    </submittedName>
</protein>
<name>A0ACB7P2A8_9PEZI</name>
<sequence>MRFRERLGIGPKVSAIVHQVDLLAFGVEHTTAWSLGMVEREQRKKTLTCHWDLRLGFTTLCFVRLSSGSSRRNRCLSQRLKWGSGLAVIGRMSCCHFPKSHRPSEFGKVTSRPGCSHCAHDTDGLVSCSKITSRSPRKQRSSSRQLSVPVAHAWLRAKFPGARARPRGRALGNWEDAMLTMSPAPCRTPQCGEKSLTVEAIGKCAGGMLLSRKVSCVINPTALGCVGRNLPASNRGRTFLLRRSTGLLSGAVVHNQLVGGLKQANKPATKYGNVRRTAYRTLLVCWSGGRNEICSDRIMEH</sequence>
<reference evidence="1 2" key="1">
    <citation type="journal article" date="2021" name="Nat. Commun.">
        <title>Genetic determinants of endophytism in the Arabidopsis root mycobiome.</title>
        <authorList>
            <person name="Mesny F."/>
            <person name="Miyauchi S."/>
            <person name="Thiergart T."/>
            <person name="Pickel B."/>
            <person name="Atanasova L."/>
            <person name="Karlsson M."/>
            <person name="Huettel B."/>
            <person name="Barry K.W."/>
            <person name="Haridas S."/>
            <person name="Chen C."/>
            <person name="Bauer D."/>
            <person name="Andreopoulos W."/>
            <person name="Pangilinan J."/>
            <person name="LaButti K."/>
            <person name="Riley R."/>
            <person name="Lipzen A."/>
            <person name="Clum A."/>
            <person name="Drula E."/>
            <person name="Henrissat B."/>
            <person name="Kohler A."/>
            <person name="Grigoriev I.V."/>
            <person name="Martin F.M."/>
            <person name="Hacquard S."/>
        </authorList>
    </citation>
    <scope>NUCLEOTIDE SEQUENCE [LARGE SCALE GENOMIC DNA]</scope>
    <source>
        <strain evidence="1 2">MPI-SDFR-AT-0079</strain>
    </source>
</reference>
<dbReference type="Proteomes" id="UP000724584">
    <property type="component" value="Unassembled WGS sequence"/>
</dbReference>
<proteinExistence type="predicted"/>
<comment type="caution">
    <text evidence="1">The sequence shown here is derived from an EMBL/GenBank/DDBJ whole genome shotgun (WGS) entry which is preliminary data.</text>
</comment>